<evidence type="ECO:0000256" key="7">
    <source>
        <dbReference type="ARBA" id="ARBA00022840"/>
    </source>
</evidence>
<keyword evidence="6 10" id="KW-0418">Kinase</keyword>
<dbReference type="Gene3D" id="3.40.50.2020">
    <property type="match status" value="1"/>
</dbReference>
<evidence type="ECO:0000256" key="6">
    <source>
        <dbReference type="ARBA" id="ARBA00022777"/>
    </source>
</evidence>
<protein>
    <recommendedName>
        <fullName evidence="3">uridine/cytidine kinase</fullName>
        <ecNumber evidence="3">2.7.1.48</ecNumber>
    </recommendedName>
</protein>
<name>A0A5C3LF71_COPMA</name>
<dbReference type="Pfam" id="PF00485">
    <property type="entry name" value="PRK"/>
    <property type="match status" value="1"/>
</dbReference>
<dbReference type="STRING" id="230819.A0A5C3LF71"/>
<dbReference type="InterPro" id="IPR027417">
    <property type="entry name" value="P-loop_NTPase"/>
</dbReference>
<evidence type="ECO:0000256" key="1">
    <source>
        <dbReference type="ARBA" id="ARBA00004690"/>
    </source>
</evidence>
<evidence type="ECO:0000256" key="2">
    <source>
        <dbReference type="ARBA" id="ARBA00005408"/>
    </source>
</evidence>
<dbReference type="InterPro" id="IPR029057">
    <property type="entry name" value="PRTase-like"/>
</dbReference>
<comment type="pathway">
    <text evidence="1">Pyrimidine metabolism; UMP biosynthesis via salvage pathway; UMP from uridine: step 1/1.</text>
</comment>
<dbReference type="OrthoDB" id="738517at2759"/>
<evidence type="ECO:0000256" key="4">
    <source>
        <dbReference type="ARBA" id="ARBA00022679"/>
    </source>
</evidence>
<dbReference type="SUPFAM" id="SSF52540">
    <property type="entry name" value="P-loop containing nucleoside triphosphate hydrolases"/>
    <property type="match status" value="1"/>
</dbReference>
<dbReference type="FunFam" id="3.40.50.2020:FF:000010">
    <property type="entry name" value="Uridine-cytidine kinase"/>
    <property type="match status" value="1"/>
</dbReference>
<dbReference type="EC" id="2.7.1.48" evidence="3"/>
<evidence type="ECO:0000313" key="11">
    <source>
        <dbReference type="Proteomes" id="UP000307440"/>
    </source>
</evidence>
<reference evidence="10 11" key="1">
    <citation type="journal article" date="2019" name="Nat. Ecol. Evol.">
        <title>Megaphylogeny resolves global patterns of mushroom evolution.</title>
        <authorList>
            <person name="Varga T."/>
            <person name="Krizsan K."/>
            <person name="Foldi C."/>
            <person name="Dima B."/>
            <person name="Sanchez-Garcia M."/>
            <person name="Sanchez-Ramirez S."/>
            <person name="Szollosi G.J."/>
            <person name="Szarkandi J.G."/>
            <person name="Papp V."/>
            <person name="Albert L."/>
            <person name="Andreopoulos W."/>
            <person name="Angelini C."/>
            <person name="Antonin V."/>
            <person name="Barry K.W."/>
            <person name="Bougher N.L."/>
            <person name="Buchanan P."/>
            <person name="Buyck B."/>
            <person name="Bense V."/>
            <person name="Catcheside P."/>
            <person name="Chovatia M."/>
            <person name="Cooper J."/>
            <person name="Damon W."/>
            <person name="Desjardin D."/>
            <person name="Finy P."/>
            <person name="Geml J."/>
            <person name="Haridas S."/>
            <person name="Hughes K."/>
            <person name="Justo A."/>
            <person name="Karasinski D."/>
            <person name="Kautmanova I."/>
            <person name="Kiss B."/>
            <person name="Kocsube S."/>
            <person name="Kotiranta H."/>
            <person name="LaButti K.M."/>
            <person name="Lechner B.E."/>
            <person name="Liimatainen K."/>
            <person name="Lipzen A."/>
            <person name="Lukacs Z."/>
            <person name="Mihaltcheva S."/>
            <person name="Morgado L.N."/>
            <person name="Niskanen T."/>
            <person name="Noordeloos M.E."/>
            <person name="Ohm R.A."/>
            <person name="Ortiz-Santana B."/>
            <person name="Ovrebo C."/>
            <person name="Racz N."/>
            <person name="Riley R."/>
            <person name="Savchenko A."/>
            <person name="Shiryaev A."/>
            <person name="Soop K."/>
            <person name="Spirin V."/>
            <person name="Szebenyi C."/>
            <person name="Tomsovsky M."/>
            <person name="Tulloss R.E."/>
            <person name="Uehling J."/>
            <person name="Grigoriev I.V."/>
            <person name="Vagvolgyi C."/>
            <person name="Papp T."/>
            <person name="Martin F.M."/>
            <person name="Miettinen O."/>
            <person name="Hibbett D.S."/>
            <person name="Nagy L.G."/>
        </authorList>
    </citation>
    <scope>NUCLEOTIDE SEQUENCE [LARGE SCALE GENOMIC DNA]</scope>
    <source>
        <strain evidence="10 11">CBS 121175</strain>
    </source>
</reference>
<keyword evidence="4" id="KW-0808">Transferase</keyword>
<dbReference type="SUPFAM" id="SSF53271">
    <property type="entry name" value="PRTase-like"/>
    <property type="match status" value="1"/>
</dbReference>
<dbReference type="GO" id="GO:0005524">
    <property type="term" value="F:ATP binding"/>
    <property type="evidence" value="ECO:0007669"/>
    <property type="project" value="UniProtKB-KW"/>
</dbReference>
<keyword evidence="5" id="KW-0547">Nucleotide-binding</keyword>
<dbReference type="CDD" id="cd06223">
    <property type="entry name" value="PRTases_typeI"/>
    <property type="match status" value="1"/>
</dbReference>
<dbReference type="FunFam" id="3.40.50.300:FF:002070">
    <property type="entry name" value="Uridine kinase"/>
    <property type="match status" value="1"/>
</dbReference>
<sequence length="535" mass="59562">MAGTVIDHGIRLEREGGTPALSISAKKNSVLTSHGRPPWYGEAGQRICDAFVISVAGSIPTVIILSQDSFYKYHTEEELALAHANLLDFDHPDALDMPMFAACLADLKACKQSNIPIYSFSEHQRLEETKYLYGATVIIAEGIMALVDPALRALYDLKVFVQCDSDLMLARRIKRDVKERGRSVDGILDQYLRYVKPSYDNFVRPTAAYADLIVPGSNNDIAIELLCTHVREKLQERASRFRQKIAIPHLYLPSSSGASTPDSTIEELGLHVLPQTNQIQGIFTILRDKDTNRQDFIFFTDRLATLLVEHALQFLPYAPKNVVTPVQAEYQGQVQDAKNVCGVIIMRSGGALERGFRRVINDVPIGSLLVQSDFTSGDPLLLQVMLPKYVRLRHLAEETWVFLLDAQIGTAAAAFMAIRVLLDHGVKEEHIIFIAFLVARTGGISVLKNAFPKVQIVCGAVDESMREGWMDGYKGEGNPDGRGRAVWLMQPGMGQIGAYLDIYFTSPNFPILTDVQVIATTFEMDMGFRTVYILF</sequence>
<keyword evidence="7" id="KW-0067">ATP-binding</keyword>
<dbReference type="InterPro" id="IPR006083">
    <property type="entry name" value="PRK/URK"/>
</dbReference>
<dbReference type="Pfam" id="PF14681">
    <property type="entry name" value="UPRTase"/>
    <property type="match status" value="1"/>
</dbReference>
<dbReference type="UniPathway" id="UPA00574">
    <property type="reaction ID" value="UER00637"/>
</dbReference>
<feature type="domain" description="Phosphoribulokinase/uridine kinase" evidence="8">
    <location>
        <begin position="57"/>
        <end position="216"/>
    </location>
</feature>
<organism evidence="10 11">
    <name type="scientific">Coprinopsis marcescibilis</name>
    <name type="common">Agaric fungus</name>
    <name type="synonym">Psathyrella marcescibilis</name>
    <dbReference type="NCBI Taxonomy" id="230819"/>
    <lineage>
        <taxon>Eukaryota</taxon>
        <taxon>Fungi</taxon>
        <taxon>Dikarya</taxon>
        <taxon>Basidiomycota</taxon>
        <taxon>Agaricomycotina</taxon>
        <taxon>Agaricomycetes</taxon>
        <taxon>Agaricomycetidae</taxon>
        <taxon>Agaricales</taxon>
        <taxon>Agaricineae</taxon>
        <taxon>Psathyrellaceae</taxon>
        <taxon>Coprinopsis</taxon>
    </lineage>
</organism>
<dbReference type="InterPro" id="IPR000764">
    <property type="entry name" value="Uridine_kinase-like"/>
</dbReference>
<evidence type="ECO:0000259" key="9">
    <source>
        <dbReference type="Pfam" id="PF14681"/>
    </source>
</evidence>
<dbReference type="PANTHER" id="PTHR10285">
    <property type="entry name" value="URIDINE KINASE"/>
    <property type="match status" value="1"/>
</dbReference>
<dbReference type="EMBL" id="ML210167">
    <property type="protein sequence ID" value="TFK27141.1"/>
    <property type="molecule type" value="Genomic_DNA"/>
</dbReference>
<dbReference type="PRINTS" id="PR00988">
    <property type="entry name" value="URIDINKINASE"/>
</dbReference>
<evidence type="ECO:0000256" key="3">
    <source>
        <dbReference type="ARBA" id="ARBA00012137"/>
    </source>
</evidence>
<dbReference type="GO" id="GO:0044206">
    <property type="term" value="P:UMP salvage"/>
    <property type="evidence" value="ECO:0007669"/>
    <property type="project" value="UniProtKB-UniPathway"/>
</dbReference>
<evidence type="ECO:0000259" key="8">
    <source>
        <dbReference type="Pfam" id="PF00485"/>
    </source>
</evidence>
<keyword evidence="11" id="KW-1185">Reference proteome</keyword>
<dbReference type="GO" id="GO:0004849">
    <property type="term" value="F:uridine kinase activity"/>
    <property type="evidence" value="ECO:0007669"/>
    <property type="project" value="UniProtKB-EC"/>
</dbReference>
<dbReference type="InterPro" id="IPR000836">
    <property type="entry name" value="PRTase_dom"/>
</dbReference>
<feature type="domain" description="Phosphoribosyltransferase" evidence="9">
    <location>
        <begin position="274"/>
        <end position="467"/>
    </location>
</feature>
<dbReference type="Proteomes" id="UP000307440">
    <property type="component" value="Unassembled WGS sequence"/>
</dbReference>
<dbReference type="Gene3D" id="3.40.50.300">
    <property type="entry name" value="P-loop containing nucleotide triphosphate hydrolases"/>
    <property type="match status" value="1"/>
</dbReference>
<accession>A0A5C3LF71</accession>
<proteinExistence type="inferred from homology"/>
<dbReference type="CDD" id="cd02023">
    <property type="entry name" value="UMPK"/>
    <property type="match status" value="1"/>
</dbReference>
<evidence type="ECO:0000256" key="5">
    <source>
        <dbReference type="ARBA" id="ARBA00022741"/>
    </source>
</evidence>
<comment type="similarity">
    <text evidence="2">Belongs to the uridine kinase family.</text>
</comment>
<dbReference type="AlphaFoldDB" id="A0A5C3LF71"/>
<evidence type="ECO:0000313" key="10">
    <source>
        <dbReference type="EMBL" id="TFK27141.1"/>
    </source>
</evidence>
<gene>
    <name evidence="10" type="ORF">FA15DRAFT_727715</name>
</gene>